<dbReference type="EMBL" id="SIUB01000011">
    <property type="protein sequence ID" value="TBN47312.1"/>
    <property type="molecule type" value="Genomic_DNA"/>
</dbReference>
<dbReference type="AlphaFoldDB" id="A0A4Q9G9G1"/>
<evidence type="ECO:0000256" key="2">
    <source>
        <dbReference type="SAM" id="MobiDB-lite"/>
    </source>
</evidence>
<dbReference type="GO" id="GO:0004713">
    <property type="term" value="F:protein tyrosine kinase activity"/>
    <property type="evidence" value="ECO:0007669"/>
    <property type="project" value="TreeGrafter"/>
</dbReference>
<dbReference type="Pfam" id="PF13807">
    <property type="entry name" value="GNVR"/>
    <property type="match status" value="1"/>
</dbReference>
<sequence>MIVSRFGNDDAAPVDPVAAIKAHWRVLAATIALGAATGAIVFAATPNRYVAEAVVALDARKVQVITLDSVVSRLPQDSPVLRTELDLIASRSMAEKVVDRLGLADAAPADKSETSWASWWDSPPPSGGEARSFRAKAVDGLVSRLRVNNDGRSYTIFIYFDAADPAFAAKAVNAYAAVYLEHQIAVQTQATQSASDWLGVKVAELGTKLEASEGAVEDFRRQANLMEANGVTSEGQRLAGINVELAAARSQRAGAEARLSAARDLGPEGLQNASFTEALGSPSIQALRSRAAEIGRDIGEIEAAGASMSADLPAQRIQLAAVRTQIDGEIALVLASLANEVEVARRKEKALETETAKIEAAVARESAGRVQLNKLQREAVANRTIYESFLNRYKQTIEQQGLASPDATLLSSAEVPTRPASPRLLPLLALGMAVGALVGAGLAKLRGGPRPEPSDWSTPQDNLEAYPPWGAEPLKQRLA</sequence>
<accession>A0A4Q9G9G1</accession>
<dbReference type="PANTHER" id="PTHR32309:SF13">
    <property type="entry name" value="FERRIC ENTEROBACTIN TRANSPORT PROTEIN FEPE"/>
    <property type="match status" value="1"/>
</dbReference>
<feature type="region of interest" description="Disordered" evidence="2">
    <location>
        <begin position="446"/>
        <end position="479"/>
    </location>
</feature>
<dbReference type="InterPro" id="IPR050445">
    <property type="entry name" value="Bact_polysacc_biosynth/exp"/>
</dbReference>
<reference evidence="4 5" key="1">
    <citation type="submission" date="2019-02" db="EMBL/GenBank/DDBJ databases">
        <title>Hansschlegelia quercus sp. nov., a novel methylotrophic bacterium from buds of oak (Quercus robur L.).</title>
        <authorList>
            <person name="Agafonova N.V."/>
            <person name="Kaparullina E.N."/>
            <person name="Grouzdev D.S."/>
            <person name="Doronina N.V."/>
        </authorList>
    </citation>
    <scope>NUCLEOTIDE SEQUENCE [LARGE SCALE GENOMIC DNA]</scope>
    <source>
        <strain evidence="4 5">Dub</strain>
    </source>
</reference>
<proteinExistence type="predicted"/>
<organism evidence="4 5">
    <name type="scientific">Hansschlegelia quercus</name>
    <dbReference type="NCBI Taxonomy" id="2528245"/>
    <lineage>
        <taxon>Bacteria</taxon>
        <taxon>Pseudomonadati</taxon>
        <taxon>Pseudomonadota</taxon>
        <taxon>Alphaproteobacteria</taxon>
        <taxon>Hyphomicrobiales</taxon>
        <taxon>Methylopilaceae</taxon>
        <taxon>Hansschlegelia</taxon>
    </lineage>
</organism>
<dbReference type="PANTHER" id="PTHR32309">
    <property type="entry name" value="TYROSINE-PROTEIN KINASE"/>
    <property type="match status" value="1"/>
</dbReference>
<keyword evidence="1" id="KW-0175">Coiled coil</keyword>
<keyword evidence="5" id="KW-1185">Reference proteome</keyword>
<dbReference type="RefSeq" id="WP_131004648.1">
    <property type="nucleotide sequence ID" value="NZ_JBHSZR010000010.1"/>
</dbReference>
<comment type="caution">
    <text evidence="4">The sequence shown here is derived from an EMBL/GenBank/DDBJ whole genome shotgun (WGS) entry which is preliminary data.</text>
</comment>
<dbReference type="OrthoDB" id="230260at2"/>
<feature type="coiled-coil region" evidence="1">
    <location>
        <begin position="209"/>
        <end position="265"/>
    </location>
</feature>
<evidence type="ECO:0000313" key="5">
    <source>
        <dbReference type="Proteomes" id="UP000291613"/>
    </source>
</evidence>
<dbReference type="InterPro" id="IPR032807">
    <property type="entry name" value="GNVR"/>
</dbReference>
<evidence type="ECO:0000313" key="4">
    <source>
        <dbReference type="EMBL" id="TBN47312.1"/>
    </source>
</evidence>
<feature type="domain" description="Tyrosine-protein kinase G-rich" evidence="3">
    <location>
        <begin position="374"/>
        <end position="446"/>
    </location>
</feature>
<evidence type="ECO:0000256" key="1">
    <source>
        <dbReference type="SAM" id="Coils"/>
    </source>
</evidence>
<name>A0A4Q9G9G1_9HYPH</name>
<dbReference type="GO" id="GO:0005886">
    <property type="term" value="C:plasma membrane"/>
    <property type="evidence" value="ECO:0007669"/>
    <property type="project" value="TreeGrafter"/>
</dbReference>
<dbReference type="Proteomes" id="UP000291613">
    <property type="component" value="Unassembled WGS sequence"/>
</dbReference>
<evidence type="ECO:0000259" key="3">
    <source>
        <dbReference type="Pfam" id="PF13807"/>
    </source>
</evidence>
<gene>
    <name evidence="4" type="ORF">EYR15_16355</name>
</gene>
<protein>
    <recommendedName>
        <fullName evidence="3">Tyrosine-protein kinase G-rich domain-containing protein</fullName>
    </recommendedName>
</protein>